<name>A0A7U3VSG5_9ACTN</name>
<evidence type="ECO:0000313" key="3">
    <source>
        <dbReference type="Proteomes" id="UP000595703"/>
    </source>
</evidence>
<feature type="region of interest" description="Disordered" evidence="1">
    <location>
        <begin position="286"/>
        <end position="317"/>
    </location>
</feature>
<feature type="compositionally biased region" description="Pro residues" evidence="1">
    <location>
        <begin position="308"/>
        <end position="317"/>
    </location>
</feature>
<sequence>MHGRLSVVGPTVDGMWRSTGTRWREEGAHWTWWHPSHGVRASPLPLGSALRLSVDGSAARRCAGVRRADRTIPCPDAADLPPGARRDQCEPCAALDRRSSVATDTVPDDGRPYRVYLAYFGPGLLKVGITAAARGRVRLLEQAAVCFAFLGEGPLMAARRTESVLGSALDVPDRVRDPAKRAARHRLPDAAARAAEVAALHARAASLRDRLPESLAPAPPHCVDHAEVFGLAADPPPPPPAAEVTALVPGCALAGTVRAVAGHDVYLDTPGGPLLFDTRLAAGWPLRRPGPGREPADARAAPTAPLRSPAPPQEALF</sequence>
<organism evidence="2 3">
    <name type="scientific">Actinacidiphila reveromycinica</name>
    <dbReference type="NCBI Taxonomy" id="659352"/>
    <lineage>
        <taxon>Bacteria</taxon>
        <taxon>Bacillati</taxon>
        <taxon>Actinomycetota</taxon>
        <taxon>Actinomycetes</taxon>
        <taxon>Kitasatosporales</taxon>
        <taxon>Streptomycetaceae</taxon>
        <taxon>Actinacidiphila</taxon>
    </lineage>
</organism>
<proteinExistence type="predicted"/>
<reference evidence="2 3" key="3">
    <citation type="journal article" date="2011" name="Nat. Chem. Biol.">
        <title>Reveromycin A biosynthesis uses RevG and RevJ for stereospecific spiroacetal formation.</title>
        <authorList>
            <person name="Takahashi S."/>
            <person name="Toyoda A."/>
            <person name="Sekiyama Y."/>
            <person name="Takagi H."/>
            <person name="Nogawa T."/>
            <person name="Uramoto M."/>
            <person name="Suzuki R."/>
            <person name="Koshino H."/>
            <person name="Kumano T."/>
            <person name="Panthee S."/>
            <person name="Dairi T."/>
            <person name="Ishikawa J."/>
            <person name="Ikeda H."/>
            <person name="Sakaki Y."/>
            <person name="Osada H."/>
        </authorList>
    </citation>
    <scope>NUCLEOTIDE SEQUENCE [LARGE SCALE GENOMIC DNA]</scope>
    <source>
        <strain evidence="2 3">SN-593</strain>
    </source>
</reference>
<dbReference type="EMBL" id="AP018365">
    <property type="protein sequence ID" value="BBB01705.1"/>
    <property type="molecule type" value="Genomic_DNA"/>
</dbReference>
<dbReference type="KEGG" id="arev:RVR_9241"/>
<dbReference type="Pfam" id="PF10977">
    <property type="entry name" value="DUF2797"/>
    <property type="match status" value="1"/>
</dbReference>
<reference evidence="2 3" key="4">
    <citation type="journal article" date="2020" name="Sci. Rep.">
        <title>beta-carboline chemical signals induce reveromycin production through a LuxR family regulator in Streptomyces sp. SN-593.</title>
        <authorList>
            <person name="Panthee S."/>
            <person name="Kito N."/>
            <person name="Hayashi T."/>
            <person name="Shimizu T."/>
            <person name="Ishikawa J."/>
            <person name="Hamamoto H."/>
            <person name="Osada H."/>
            <person name="Takahashi S."/>
        </authorList>
    </citation>
    <scope>NUCLEOTIDE SEQUENCE [LARGE SCALE GENOMIC DNA]</scope>
    <source>
        <strain evidence="2 3">SN-593</strain>
    </source>
</reference>
<evidence type="ECO:0008006" key="4">
    <source>
        <dbReference type="Google" id="ProtNLM"/>
    </source>
</evidence>
<gene>
    <name evidence="2" type="ORF">RVR_9241</name>
</gene>
<keyword evidence="3" id="KW-1185">Reference proteome</keyword>
<evidence type="ECO:0000313" key="2">
    <source>
        <dbReference type="EMBL" id="BBB01705.1"/>
    </source>
</evidence>
<evidence type="ECO:0000256" key="1">
    <source>
        <dbReference type="SAM" id="MobiDB-lite"/>
    </source>
</evidence>
<protein>
    <recommendedName>
        <fullName evidence="4">DUF2797 domain-containing protein</fullName>
    </recommendedName>
</protein>
<dbReference type="Proteomes" id="UP000595703">
    <property type="component" value="Chromosome"/>
</dbReference>
<dbReference type="AlphaFoldDB" id="A0A7U3VSG5"/>
<reference evidence="2 3" key="1">
    <citation type="journal article" date="2010" name="J. Bacteriol.">
        <title>Biochemical characterization of a novel indole prenyltransferase from Streptomyces sp. SN-593.</title>
        <authorList>
            <person name="Takahashi S."/>
            <person name="Takagi H."/>
            <person name="Toyoda A."/>
            <person name="Uramoto M."/>
            <person name="Nogawa T."/>
            <person name="Ueki M."/>
            <person name="Sakaki Y."/>
            <person name="Osada H."/>
        </authorList>
    </citation>
    <scope>NUCLEOTIDE SEQUENCE [LARGE SCALE GENOMIC DNA]</scope>
    <source>
        <strain evidence="2 3">SN-593</strain>
    </source>
</reference>
<reference evidence="2 3" key="2">
    <citation type="journal article" date="2011" name="J. Antibiot.">
        <title>Furaquinocins I and J: novel polyketide isoprenoid hybrid compounds from Streptomyces reveromyceticus SN-593.</title>
        <authorList>
            <person name="Panthee S."/>
            <person name="Takahashi S."/>
            <person name="Takagi H."/>
            <person name="Nogawa T."/>
            <person name="Oowada E."/>
            <person name="Uramoto M."/>
            <person name="Osada H."/>
        </authorList>
    </citation>
    <scope>NUCLEOTIDE SEQUENCE [LARGE SCALE GENOMIC DNA]</scope>
    <source>
        <strain evidence="2 3">SN-593</strain>
    </source>
</reference>
<accession>A0A7U3VSG5</accession>
<dbReference type="InterPro" id="IPR021246">
    <property type="entry name" value="DUF2797"/>
</dbReference>